<dbReference type="Gene3D" id="1.20.5.1430">
    <property type="match status" value="1"/>
</dbReference>
<keyword evidence="3 5" id="KW-0493">Microtubule</keyword>
<dbReference type="InterPro" id="IPR036133">
    <property type="entry name" value="EB1_C_sf"/>
</dbReference>
<evidence type="ECO:0000256" key="4">
    <source>
        <dbReference type="ARBA" id="ARBA00023212"/>
    </source>
</evidence>
<gene>
    <name evidence="8" type="ORF">TCEB3V08_LOCUS4883</name>
</gene>
<dbReference type="InterPro" id="IPR027328">
    <property type="entry name" value="MAPRE"/>
</dbReference>
<protein>
    <recommendedName>
        <fullName evidence="7">EB1 C-terminal domain-containing protein</fullName>
    </recommendedName>
</protein>
<dbReference type="PROSITE" id="PS51230">
    <property type="entry name" value="EB1_C"/>
    <property type="match status" value="1"/>
</dbReference>
<name>A0A7R9GVM5_TIMCR</name>
<keyword evidence="4" id="KW-0206">Cytoskeleton</keyword>
<dbReference type="SUPFAM" id="SSF140612">
    <property type="entry name" value="EB1 dimerisation domain-like"/>
    <property type="match status" value="1"/>
</dbReference>
<proteinExistence type="predicted"/>
<dbReference type="Gene3D" id="1.10.418.10">
    <property type="entry name" value="Calponin-like domain"/>
    <property type="match status" value="2"/>
</dbReference>
<dbReference type="InterPro" id="IPR036872">
    <property type="entry name" value="CH_dom_sf"/>
</dbReference>
<evidence type="ECO:0000256" key="2">
    <source>
        <dbReference type="ARBA" id="ARBA00022490"/>
    </source>
</evidence>
<dbReference type="GO" id="GO:0005874">
    <property type="term" value="C:microtubule"/>
    <property type="evidence" value="ECO:0007669"/>
    <property type="project" value="UniProtKB-KW"/>
</dbReference>
<dbReference type="EMBL" id="OC317816">
    <property type="protein sequence ID" value="CAD7399204.1"/>
    <property type="molecule type" value="Genomic_DNA"/>
</dbReference>
<evidence type="ECO:0000256" key="6">
    <source>
        <dbReference type="SAM" id="MobiDB-lite"/>
    </source>
</evidence>
<feature type="region of interest" description="Disordered" evidence="6">
    <location>
        <begin position="336"/>
        <end position="356"/>
    </location>
</feature>
<accession>A0A7R9GVM5</accession>
<dbReference type="AlphaFoldDB" id="A0A7R9GVM5"/>
<evidence type="ECO:0000256" key="5">
    <source>
        <dbReference type="PROSITE-ProRule" id="PRU00576"/>
    </source>
</evidence>
<dbReference type="GO" id="GO:0008017">
    <property type="term" value="F:microtubule binding"/>
    <property type="evidence" value="ECO:0007669"/>
    <property type="project" value="InterPro"/>
</dbReference>
<evidence type="ECO:0000256" key="1">
    <source>
        <dbReference type="ARBA" id="ARBA00004245"/>
    </source>
</evidence>
<dbReference type="Pfam" id="PF03271">
    <property type="entry name" value="EB1"/>
    <property type="match status" value="1"/>
</dbReference>
<keyword evidence="2" id="KW-0963">Cytoplasm</keyword>
<feature type="domain" description="EB1 C-terminal" evidence="7">
    <location>
        <begin position="268"/>
        <end position="338"/>
    </location>
</feature>
<comment type="subcellular location">
    <subcellularLocation>
        <location evidence="1">Cytoplasm</location>
        <location evidence="1">Cytoskeleton</location>
    </subcellularLocation>
</comment>
<sequence length="356" mass="39704">MFSEPNAVRLVATPTVMSVCPFQVIPVDKLIKGRFQDNFEFLQWFKKFFDANYDGREYDGYEARGGASLGTGSRNGSMGQLPVVMAPPVRPVPKAVPPPPRPAMVRQPGKHAAHPISQRVLHDLLCTALMLKIVAIDKLIKGRFQDNFEFLQWFKKFFDANYLGTEYDALAVRGGEPMGHGGSSAPRGSGMLTVKRTPAVRLESNVAAVRPAVRSVSMRVEGYPLEKPRKAQRNARVRSAVSEHVFGPNVPQAKPVTNRSSGPRPAVANQRGDTKIDELETQMMDMKLTVDGLEKERDFYFGKLRDIEMMCQEHDSEQNPILQKILDILYATEDGFAPPEELDGEVPNQAAEEDEY</sequence>
<reference evidence="8" key="1">
    <citation type="submission" date="2020-11" db="EMBL/GenBank/DDBJ databases">
        <authorList>
            <person name="Tran Van P."/>
        </authorList>
    </citation>
    <scope>NUCLEOTIDE SEQUENCE</scope>
</reference>
<dbReference type="PANTHER" id="PTHR10623">
    <property type="entry name" value="MICROTUBULE-ASSOCIATED PROTEIN RP/EB FAMILY MEMBER"/>
    <property type="match status" value="1"/>
</dbReference>
<organism evidence="8">
    <name type="scientific">Timema cristinae</name>
    <name type="common">Walking stick</name>
    <dbReference type="NCBI Taxonomy" id="61476"/>
    <lineage>
        <taxon>Eukaryota</taxon>
        <taxon>Metazoa</taxon>
        <taxon>Ecdysozoa</taxon>
        <taxon>Arthropoda</taxon>
        <taxon>Hexapoda</taxon>
        <taxon>Insecta</taxon>
        <taxon>Pterygota</taxon>
        <taxon>Neoptera</taxon>
        <taxon>Polyneoptera</taxon>
        <taxon>Phasmatodea</taxon>
        <taxon>Timematodea</taxon>
        <taxon>Timematoidea</taxon>
        <taxon>Timematidae</taxon>
        <taxon>Timema</taxon>
    </lineage>
</organism>
<dbReference type="FunFam" id="1.20.5.1430:FF:000001">
    <property type="entry name" value="microtubule-associated protein RP/EB family member 1"/>
    <property type="match status" value="1"/>
</dbReference>
<evidence type="ECO:0000259" key="7">
    <source>
        <dbReference type="PROSITE" id="PS51230"/>
    </source>
</evidence>
<feature type="region of interest" description="Disordered" evidence="6">
    <location>
        <begin position="247"/>
        <end position="273"/>
    </location>
</feature>
<evidence type="ECO:0000256" key="3">
    <source>
        <dbReference type="ARBA" id="ARBA00022701"/>
    </source>
</evidence>
<evidence type="ECO:0000313" key="8">
    <source>
        <dbReference type="EMBL" id="CAD7399204.1"/>
    </source>
</evidence>
<dbReference type="InterPro" id="IPR004953">
    <property type="entry name" value="EB1_C"/>
</dbReference>
<dbReference type="SUPFAM" id="SSF47576">
    <property type="entry name" value="Calponin-homology domain, CH-domain"/>
    <property type="match status" value="2"/>
</dbReference>